<keyword evidence="2" id="KW-1185">Reference proteome</keyword>
<gene>
    <name evidence="1" type="ORF">R4I43_21030</name>
</gene>
<dbReference type="Proteomes" id="UP001327093">
    <property type="component" value="Unassembled WGS sequence"/>
</dbReference>
<proteinExistence type="predicted"/>
<comment type="caution">
    <text evidence="1">The sequence shown here is derived from an EMBL/GenBank/DDBJ whole genome shotgun (WGS) entry which is preliminary data.</text>
</comment>
<reference evidence="1 2" key="1">
    <citation type="submission" date="2023-10" db="EMBL/GenBank/DDBJ databases">
        <title>Saccharopolyspora sp. nov., isolated from mangrove soil.</title>
        <authorList>
            <person name="Lu Y."/>
            <person name="Liu W."/>
        </authorList>
    </citation>
    <scope>NUCLEOTIDE SEQUENCE [LARGE SCALE GENOMIC DNA]</scope>
    <source>
        <strain evidence="1 2">S2-29</strain>
    </source>
</reference>
<evidence type="ECO:0000313" key="2">
    <source>
        <dbReference type="Proteomes" id="UP001327093"/>
    </source>
</evidence>
<evidence type="ECO:0000313" key="1">
    <source>
        <dbReference type="EMBL" id="MEB3369896.1"/>
    </source>
</evidence>
<dbReference type="InterPro" id="IPR029475">
    <property type="entry name" value="DUF6807"/>
</dbReference>
<name>A0ABU6AEB9_9PSEU</name>
<organism evidence="1 2">
    <name type="scientific">Saccharopolyspora mangrovi</name>
    <dbReference type="NCBI Taxonomy" id="3082379"/>
    <lineage>
        <taxon>Bacteria</taxon>
        <taxon>Bacillati</taxon>
        <taxon>Actinomycetota</taxon>
        <taxon>Actinomycetes</taxon>
        <taxon>Pseudonocardiales</taxon>
        <taxon>Pseudonocardiaceae</taxon>
        <taxon>Saccharopolyspora</taxon>
    </lineage>
</organism>
<dbReference type="EMBL" id="JAWLNX010000015">
    <property type="protein sequence ID" value="MEB3369896.1"/>
    <property type="molecule type" value="Genomic_DNA"/>
</dbReference>
<accession>A0ABU6AEB9</accession>
<sequence length="322" mass="35498">MTGTAPEHTDNGRAATTETMTVVHEMGSGISVRARDVELLRYTYRDATPARECPAPHFHPLRDLNGEIVTGHRPHDHRWHKGLAMTASHLSGQNFWGGGTYTPGAPGTGYVDLPNVGALRHRDFQSLRDGARPGFVEDVDWITADGQRWVDENRSVRAGFVPGDRGGWQLEVRSRLTNVRGQPLEFASPTVFGRQLAGYCGFFWRGPRSFTGGAVTSPGGDSAEEMMGTAAPWLAFTGVHDGTDRTSTLLFLHHPGNPVPDPRWFVRSQPFPVVNPSLAFHRPLELADGDTLRLAYRLLVFDGARTRPQLEAVIADNPWEDT</sequence>
<dbReference type="RefSeq" id="WP_324267381.1">
    <property type="nucleotide sequence ID" value="NZ_JAWLNX010000015.1"/>
</dbReference>
<protein>
    <submittedName>
        <fullName evidence="1">PmoA family protein</fullName>
    </submittedName>
</protein>
<dbReference type="Pfam" id="PF14100">
    <property type="entry name" value="DUF6807"/>
    <property type="match status" value="1"/>
</dbReference>